<evidence type="ECO:0000313" key="6">
    <source>
        <dbReference type="Proteomes" id="UP001054902"/>
    </source>
</evidence>
<dbReference type="PROSITE" id="PS51387">
    <property type="entry name" value="FAD_PCMH"/>
    <property type="match status" value="1"/>
</dbReference>
<dbReference type="InterPro" id="IPR050432">
    <property type="entry name" value="FAD-linked_Oxidoreductases_BP"/>
</dbReference>
<sequence>MQRLFFTLSLLLATSSSLDIDGVETTYGPFTNKEQTYVPCYSANSNAYAISSSNNGLCMHSHACRYKFCNSQDAKMNLPLYSVDAKNHTDIIHAFQYAKDNDLYVSVKTTGHSYTGSSTEEGSLLVWMHNYEKDLTFHESYKNSCQASHEKYVEHDVISIGGGAVWDDVIEAVKDDYHVVTGGGRTVSAIGGWLQGGGLSFSSRKYGIGVDQAIDFEVVLTNGTVVNADACTNSDLYFALRGGGGGTYGVVTKVHYKVYPKTAITVVQYSLLASDYGKYWELISKAVAQFFEFWIDKSPDLSNDWCGGFFGPFHLHLVYCGTASEMLSDGFFSEFTAWYNDNLDKSQMVENEWGAFPPSYIEYDSWYEYKGGAGAYQNPASTDQTGNSYNGIESMSARLMPEAVVRERGHDVLELLTSLTPYLGFVNYFLGGKINDVAIDETSVNPFLRSTVWSIFTNDDRSGQTVREFVTNDETGVCYNHHYGLEPDWRRACFGSHYDTLKSLQEKYDSDKLLNCWHCVGYQGEEKESSHEAYPINEISAANKYMSSFNCIMIVSLVSTFMLL</sequence>
<dbReference type="InterPro" id="IPR016166">
    <property type="entry name" value="FAD-bd_PCMH"/>
</dbReference>
<dbReference type="Proteomes" id="UP001054902">
    <property type="component" value="Unassembled WGS sequence"/>
</dbReference>
<keyword evidence="6" id="KW-1185">Reference proteome</keyword>
<proteinExistence type="inferred from homology"/>
<comment type="similarity">
    <text evidence="1">Belongs to the oxygen-dependent FAD-linked oxidoreductase family.</text>
</comment>
<accession>A0AAD3GZG6</accession>
<evidence type="ECO:0000259" key="4">
    <source>
        <dbReference type="PROSITE" id="PS51387"/>
    </source>
</evidence>
<evidence type="ECO:0000313" key="5">
    <source>
        <dbReference type="EMBL" id="GFH44523.1"/>
    </source>
</evidence>
<dbReference type="PANTHER" id="PTHR13878:SF91">
    <property type="entry name" value="FAD BINDING DOMAIN PROTEIN (AFU_ORTHOLOGUE AFUA_6G12070)-RELATED"/>
    <property type="match status" value="1"/>
</dbReference>
<dbReference type="GO" id="GO:0016491">
    <property type="term" value="F:oxidoreductase activity"/>
    <property type="evidence" value="ECO:0007669"/>
    <property type="project" value="UniProtKB-KW"/>
</dbReference>
<dbReference type="SUPFAM" id="SSF56176">
    <property type="entry name" value="FAD-binding/transporter-associated domain-like"/>
    <property type="match status" value="1"/>
</dbReference>
<organism evidence="5 6">
    <name type="scientific">Chaetoceros tenuissimus</name>
    <dbReference type="NCBI Taxonomy" id="426638"/>
    <lineage>
        <taxon>Eukaryota</taxon>
        <taxon>Sar</taxon>
        <taxon>Stramenopiles</taxon>
        <taxon>Ochrophyta</taxon>
        <taxon>Bacillariophyta</taxon>
        <taxon>Coscinodiscophyceae</taxon>
        <taxon>Chaetocerotophycidae</taxon>
        <taxon>Chaetocerotales</taxon>
        <taxon>Chaetocerotaceae</taxon>
        <taxon>Chaetoceros</taxon>
    </lineage>
</organism>
<feature type="chain" id="PRO_5042023916" description="FAD-binding PCMH-type domain-containing protein" evidence="3">
    <location>
        <begin position="18"/>
        <end position="564"/>
    </location>
</feature>
<dbReference type="InterPro" id="IPR036318">
    <property type="entry name" value="FAD-bd_PCMH-like_sf"/>
</dbReference>
<protein>
    <recommendedName>
        <fullName evidence="4">FAD-binding PCMH-type domain-containing protein</fullName>
    </recommendedName>
</protein>
<gene>
    <name evidence="5" type="ORF">CTEN210_00997</name>
</gene>
<dbReference type="GO" id="GO:0071949">
    <property type="term" value="F:FAD binding"/>
    <property type="evidence" value="ECO:0007669"/>
    <property type="project" value="InterPro"/>
</dbReference>
<evidence type="ECO:0000256" key="1">
    <source>
        <dbReference type="ARBA" id="ARBA00005466"/>
    </source>
</evidence>
<dbReference type="InterPro" id="IPR016169">
    <property type="entry name" value="FAD-bd_PCMH_sub2"/>
</dbReference>
<name>A0AAD3GZG6_9STRA</name>
<keyword evidence="2" id="KW-0560">Oxidoreductase</keyword>
<dbReference type="Pfam" id="PF01565">
    <property type="entry name" value="FAD_binding_4"/>
    <property type="match status" value="1"/>
</dbReference>
<evidence type="ECO:0000256" key="3">
    <source>
        <dbReference type="SAM" id="SignalP"/>
    </source>
</evidence>
<feature type="signal peptide" evidence="3">
    <location>
        <begin position="1"/>
        <end position="17"/>
    </location>
</feature>
<reference evidence="5 6" key="1">
    <citation type="journal article" date="2021" name="Sci. Rep.">
        <title>The genome of the diatom Chaetoceros tenuissimus carries an ancient integrated fragment of an extant virus.</title>
        <authorList>
            <person name="Hongo Y."/>
            <person name="Kimura K."/>
            <person name="Takaki Y."/>
            <person name="Yoshida Y."/>
            <person name="Baba S."/>
            <person name="Kobayashi G."/>
            <person name="Nagasaki K."/>
            <person name="Hano T."/>
            <person name="Tomaru Y."/>
        </authorList>
    </citation>
    <scope>NUCLEOTIDE SEQUENCE [LARGE SCALE GENOMIC DNA]</scope>
    <source>
        <strain evidence="5 6">NIES-3715</strain>
    </source>
</reference>
<dbReference type="PANTHER" id="PTHR13878">
    <property type="entry name" value="GULONOLACTONE OXIDASE"/>
    <property type="match status" value="1"/>
</dbReference>
<dbReference type="AlphaFoldDB" id="A0AAD3GZG6"/>
<feature type="domain" description="FAD-binding PCMH-type" evidence="4">
    <location>
        <begin position="75"/>
        <end position="261"/>
    </location>
</feature>
<dbReference type="EMBL" id="BLLK01000020">
    <property type="protein sequence ID" value="GFH44523.1"/>
    <property type="molecule type" value="Genomic_DNA"/>
</dbReference>
<keyword evidence="3" id="KW-0732">Signal</keyword>
<dbReference type="InterPro" id="IPR006094">
    <property type="entry name" value="Oxid_FAD_bind_N"/>
</dbReference>
<comment type="caution">
    <text evidence="5">The sequence shown here is derived from an EMBL/GenBank/DDBJ whole genome shotgun (WGS) entry which is preliminary data.</text>
</comment>
<dbReference type="Gene3D" id="3.30.465.10">
    <property type="match status" value="1"/>
</dbReference>
<evidence type="ECO:0000256" key="2">
    <source>
        <dbReference type="ARBA" id="ARBA00023002"/>
    </source>
</evidence>